<dbReference type="EMBL" id="CP097649">
    <property type="protein sequence ID" value="URI14479.1"/>
    <property type="molecule type" value="Genomic_DNA"/>
</dbReference>
<protein>
    <submittedName>
        <fullName evidence="4">Sialate O-acetylesterase</fullName>
    </submittedName>
</protein>
<dbReference type="InterPro" id="IPR005181">
    <property type="entry name" value="SASA"/>
</dbReference>
<dbReference type="InterPro" id="IPR036514">
    <property type="entry name" value="SGNH_hydro_sf"/>
</dbReference>
<evidence type="ECO:0000259" key="3">
    <source>
        <dbReference type="Pfam" id="PF03629"/>
    </source>
</evidence>
<dbReference type="PANTHER" id="PTHR22901:SF0">
    <property type="entry name" value="SIALATE O-ACETYLESTERASE"/>
    <property type="match status" value="1"/>
</dbReference>
<feature type="signal peptide" evidence="2">
    <location>
        <begin position="1"/>
        <end position="24"/>
    </location>
</feature>
<dbReference type="InterPro" id="IPR039329">
    <property type="entry name" value="SIAE"/>
</dbReference>
<sequence>MRSLLLTAVAAAVVATTAAVPVQAQTPPRNAAAAVAGPLLDAMFQDHAVLQRDRPVAVWGRAPGGAEVTVSLGQAQVQAVADATGVWRAHLPPTPAGGPYVLTARSGGSTQTLSDIMVGDVWLCSGQSNMEYPLRQVTNAETEVANAHDEGLRLFLVGRSSLPQPSPATGPVGQWRLTTPATARDFSAACYFMGRDLRQAQGVPVGLIAASWGGSIIEDWLSRKTLTDLGGAEDALEALSAYARSPEEGEAMWRDFTLAWWNDNDPGSRQGWNRERFDDRDWAPIPAEGAWETTVPALLAFDGVVWMRNTVQLTAAQARQAATLELGPVDDVDTTWINGRNIGGQQGWDTPRTYTIPAGALKAGRNVVALGVLDTNGGGGAWGPASGKRIVFADGSTVSLGDGWRYKVSAQVAALRSLPRTPWIGGSGLTTLYNGMIAPLGAYGLKGAAWYQGESNAGDAAGYSRLLPALFADWRARFENPDLQMLVVQLANYGPAATQPADSLWAALRESQRLAVAADPHAGLALAIDIGDRYDIHPTNKQEVGRRLALEALRLAGQSTVASPQPVAVERGADGVHVRYAAGTALTLYGFHRPVGFELCDADGACRFVDATLAGDQVILPAARPSDVKVRLCWADSPICNLYGPQNLPATPFEAPIV</sequence>
<dbReference type="PANTHER" id="PTHR22901">
    <property type="entry name" value="SIALATE O-ACETYLESTERASE"/>
    <property type="match status" value="1"/>
</dbReference>
<reference evidence="4" key="1">
    <citation type="submission" date="2022-05" db="EMBL/GenBank/DDBJ databases">
        <title>Brevundimonas albigilva TT17 genome sequence.</title>
        <authorList>
            <person name="Lee K."/>
            <person name="Son H."/>
        </authorList>
    </citation>
    <scope>NUCLEOTIDE SEQUENCE</scope>
    <source>
        <strain evidence="4">TT17</strain>
    </source>
</reference>
<feature type="domain" description="Sialate O-acetylesterase" evidence="3">
    <location>
        <begin position="430"/>
        <end position="552"/>
    </location>
</feature>
<dbReference type="Gene3D" id="3.40.50.1110">
    <property type="entry name" value="SGNH hydrolase"/>
    <property type="match status" value="2"/>
</dbReference>
<organism evidence="4 5">
    <name type="scientific">Brevundimonas albigilva</name>
    <dbReference type="NCBI Taxonomy" id="1312364"/>
    <lineage>
        <taxon>Bacteria</taxon>
        <taxon>Pseudomonadati</taxon>
        <taxon>Pseudomonadota</taxon>
        <taxon>Alphaproteobacteria</taxon>
        <taxon>Caulobacterales</taxon>
        <taxon>Caulobacteraceae</taxon>
        <taxon>Brevundimonas</taxon>
    </lineage>
</organism>
<feature type="chain" id="PRO_5045464819" evidence="2">
    <location>
        <begin position="25"/>
        <end position="658"/>
    </location>
</feature>
<dbReference type="Proteomes" id="UP001055429">
    <property type="component" value="Chromosome"/>
</dbReference>
<dbReference type="RefSeq" id="WP_250201513.1">
    <property type="nucleotide sequence ID" value="NZ_CP097649.1"/>
</dbReference>
<evidence type="ECO:0000313" key="5">
    <source>
        <dbReference type="Proteomes" id="UP001055429"/>
    </source>
</evidence>
<gene>
    <name evidence="4" type="ORF">M8231_11700</name>
</gene>
<evidence type="ECO:0000256" key="1">
    <source>
        <dbReference type="ARBA" id="ARBA00022801"/>
    </source>
</evidence>
<keyword evidence="2" id="KW-0732">Signal</keyword>
<dbReference type="SUPFAM" id="SSF52266">
    <property type="entry name" value="SGNH hydrolase"/>
    <property type="match status" value="1"/>
</dbReference>
<keyword evidence="5" id="KW-1185">Reference proteome</keyword>
<dbReference type="SUPFAM" id="SSF49785">
    <property type="entry name" value="Galactose-binding domain-like"/>
    <property type="match status" value="1"/>
</dbReference>
<keyword evidence="1" id="KW-0378">Hydrolase</keyword>
<proteinExistence type="predicted"/>
<accession>A0ABY4SKT5</accession>
<evidence type="ECO:0000256" key="2">
    <source>
        <dbReference type="SAM" id="SignalP"/>
    </source>
</evidence>
<evidence type="ECO:0000313" key="4">
    <source>
        <dbReference type="EMBL" id="URI14479.1"/>
    </source>
</evidence>
<dbReference type="Pfam" id="PF03629">
    <property type="entry name" value="SASA"/>
    <property type="match status" value="1"/>
</dbReference>
<name>A0ABY4SKT5_9CAUL</name>
<dbReference type="InterPro" id="IPR008979">
    <property type="entry name" value="Galactose-bd-like_sf"/>
</dbReference>